<dbReference type="GO" id="GO:0004674">
    <property type="term" value="F:protein serine/threonine kinase activity"/>
    <property type="evidence" value="ECO:0007669"/>
    <property type="project" value="UniProtKB-KW"/>
</dbReference>
<dbReference type="EMBL" id="CAEZSO010000128">
    <property type="protein sequence ID" value="CAB4545766.1"/>
    <property type="molecule type" value="Genomic_DNA"/>
</dbReference>
<gene>
    <name evidence="3" type="ORF">UFOPK1446_00695</name>
</gene>
<dbReference type="PANTHER" id="PTHR35526:SF3">
    <property type="entry name" value="ANTI-SIGMA-F FACTOR RSBW"/>
    <property type="match status" value="1"/>
</dbReference>
<keyword evidence="1" id="KW-0808">Transferase</keyword>
<accession>A0A6J6C3J9</accession>
<dbReference type="Pfam" id="PF13581">
    <property type="entry name" value="HATPase_c_2"/>
    <property type="match status" value="1"/>
</dbReference>
<name>A0A6J6C3J9_9ZZZZ</name>
<dbReference type="InterPro" id="IPR036890">
    <property type="entry name" value="HATPase_C_sf"/>
</dbReference>
<keyword evidence="1" id="KW-0723">Serine/threonine-protein kinase</keyword>
<dbReference type="InterPro" id="IPR003594">
    <property type="entry name" value="HATPase_dom"/>
</dbReference>
<proteinExistence type="predicted"/>
<protein>
    <submittedName>
        <fullName evidence="3">Unannotated protein</fullName>
    </submittedName>
</protein>
<dbReference type="AlphaFoldDB" id="A0A6J6C3J9"/>
<evidence type="ECO:0000259" key="2">
    <source>
        <dbReference type="Pfam" id="PF13581"/>
    </source>
</evidence>
<sequence>MTLLFRESWTEPGSELVPSARRLVRNALEQFWDGAPEEKYDDIELVTGELLANAVFYAKAPLTIEVNVDDDTVRIEVNDHSPDLLPPPPPQAALAETGRGLMLVALLSSSWGWEVDEHSKTIWVEFTHEPASS</sequence>
<keyword evidence="1" id="KW-0418">Kinase</keyword>
<dbReference type="SUPFAM" id="SSF55874">
    <property type="entry name" value="ATPase domain of HSP90 chaperone/DNA topoisomerase II/histidine kinase"/>
    <property type="match status" value="1"/>
</dbReference>
<dbReference type="Gene3D" id="3.30.565.10">
    <property type="entry name" value="Histidine kinase-like ATPase, C-terminal domain"/>
    <property type="match status" value="1"/>
</dbReference>
<evidence type="ECO:0000313" key="3">
    <source>
        <dbReference type="EMBL" id="CAB4545766.1"/>
    </source>
</evidence>
<feature type="domain" description="Histidine kinase/HSP90-like ATPase" evidence="2">
    <location>
        <begin position="15"/>
        <end position="123"/>
    </location>
</feature>
<dbReference type="PANTHER" id="PTHR35526">
    <property type="entry name" value="ANTI-SIGMA-F FACTOR RSBW-RELATED"/>
    <property type="match status" value="1"/>
</dbReference>
<dbReference type="InterPro" id="IPR050267">
    <property type="entry name" value="Anti-sigma-factor_SerPK"/>
</dbReference>
<reference evidence="3" key="1">
    <citation type="submission" date="2020-05" db="EMBL/GenBank/DDBJ databases">
        <authorList>
            <person name="Chiriac C."/>
            <person name="Salcher M."/>
            <person name="Ghai R."/>
            <person name="Kavagutti S V."/>
        </authorList>
    </citation>
    <scope>NUCLEOTIDE SEQUENCE</scope>
</reference>
<organism evidence="3">
    <name type="scientific">freshwater metagenome</name>
    <dbReference type="NCBI Taxonomy" id="449393"/>
    <lineage>
        <taxon>unclassified sequences</taxon>
        <taxon>metagenomes</taxon>
        <taxon>ecological metagenomes</taxon>
    </lineage>
</organism>
<evidence type="ECO:0000256" key="1">
    <source>
        <dbReference type="ARBA" id="ARBA00022527"/>
    </source>
</evidence>
<dbReference type="CDD" id="cd16936">
    <property type="entry name" value="HATPase_RsbW-like"/>
    <property type="match status" value="1"/>
</dbReference>